<dbReference type="RefSeq" id="WP_201934794.1">
    <property type="nucleotide sequence ID" value="NZ_JAERSG010000002.1"/>
</dbReference>
<proteinExistence type="predicted"/>
<gene>
    <name evidence="1" type="ORF">JI751_06125</name>
</gene>
<dbReference type="Proteomes" id="UP000636918">
    <property type="component" value="Unassembled WGS sequence"/>
</dbReference>
<name>A0ABS1L6L3_9ACTN</name>
<organism evidence="1 2">
    <name type="scientific">Nocardioides baculatus</name>
    <dbReference type="NCBI Taxonomy" id="2801337"/>
    <lineage>
        <taxon>Bacteria</taxon>
        <taxon>Bacillati</taxon>
        <taxon>Actinomycetota</taxon>
        <taxon>Actinomycetes</taxon>
        <taxon>Propionibacteriales</taxon>
        <taxon>Nocardioidaceae</taxon>
        <taxon>Nocardioides</taxon>
    </lineage>
</organism>
<accession>A0ABS1L6L3</accession>
<sequence length="111" mass="11887">MHRLIVAVVVAAAALLSACEEDMGQGDWVLVVNDTDERVYVEDPDKPGQGYRVAVEPGETARAPTVDKCDLVELVAHSGSEDGPVVATRPLEQAQDCTDTWVVVPDTSPQD</sequence>
<evidence type="ECO:0000313" key="1">
    <source>
        <dbReference type="EMBL" id="MBL0747177.1"/>
    </source>
</evidence>
<comment type="caution">
    <text evidence="1">The sequence shown here is derived from an EMBL/GenBank/DDBJ whole genome shotgun (WGS) entry which is preliminary data.</text>
</comment>
<evidence type="ECO:0000313" key="2">
    <source>
        <dbReference type="Proteomes" id="UP000636918"/>
    </source>
</evidence>
<dbReference type="PROSITE" id="PS51257">
    <property type="entry name" value="PROKAR_LIPOPROTEIN"/>
    <property type="match status" value="1"/>
</dbReference>
<reference evidence="1 2" key="1">
    <citation type="submission" date="2021-01" db="EMBL/GenBank/DDBJ databases">
        <title>Genome seq and assembly of Nocardiodes sp. G10.</title>
        <authorList>
            <person name="Chhetri G."/>
        </authorList>
    </citation>
    <scope>NUCLEOTIDE SEQUENCE [LARGE SCALE GENOMIC DNA]</scope>
    <source>
        <strain evidence="1 2">G10</strain>
    </source>
</reference>
<keyword evidence="2" id="KW-1185">Reference proteome</keyword>
<evidence type="ECO:0008006" key="3">
    <source>
        <dbReference type="Google" id="ProtNLM"/>
    </source>
</evidence>
<protein>
    <recommendedName>
        <fullName evidence="3">Secreted protein</fullName>
    </recommendedName>
</protein>
<dbReference type="EMBL" id="JAERSG010000002">
    <property type="protein sequence ID" value="MBL0747177.1"/>
    <property type="molecule type" value="Genomic_DNA"/>
</dbReference>